<dbReference type="PROSITE" id="PS51421">
    <property type="entry name" value="RAS"/>
    <property type="match status" value="1"/>
</dbReference>
<keyword evidence="6 8" id="KW-0175">Coiled coil</keyword>
<dbReference type="SMART" id="SM00054">
    <property type="entry name" value="EFh"/>
    <property type="match status" value="2"/>
</dbReference>
<dbReference type="GO" id="GO:0005509">
    <property type="term" value="F:calcium ion binding"/>
    <property type="evidence" value="ECO:0007669"/>
    <property type="project" value="InterPro"/>
</dbReference>
<dbReference type="SMART" id="SM00173">
    <property type="entry name" value="RAS"/>
    <property type="match status" value="1"/>
</dbReference>
<evidence type="ECO:0000256" key="9">
    <source>
        <dbReference type="SAM" id="MobiDB-lite"/>
    </source>
</evidence>
<name>A0A6P7NQ50_BETSP</name>
<evidence type="ECO:0000256" key="7">
    <source>
        <dbReference type="ARBA" id="ARBA00023134"/>
    </source>
</evidence>
<dbReference type="InterPro" id="IPR050227">
    <property type="entry name" value="Rab"/>
</dbReference>
<dbReference type="PROSITE" id="PS51420">
    <property type="entry name" value="RHO"/>
    <property type="match status" value="1"/>
</dbReference>
<proteinExistence type="predicted"/>
<evidence type="ECO:0000256" key="2">
    <source>
        <dbReference type="ARBA" id="ARBA00022490"/>
    </source>
</evidence>
<keyword evidence="7" id="KW-0342">GTP-binding</keyword>
<keyword evidence="4" id="KW-0547">Nucleotide-binding</keyword>
<dbReference type="SUPFAM" id="SSF47473">
    <property type="entry name" value="EF-hand"/>
    <property type="match status" value="1"/>
</dbReference>
<dbReference type="CDD" id="cd00051">
    <property type="entry name" value="EFh"/>
    <property type="match status" value="1"/>
</dbReference>
<feature type="compositionally biased region" description="Basic and acidic residues" evidence="9">
    <location>
        <begin position="406"/>
        <end position="421"/>
    </location>
</feature>
<evidence type="ECO:0000256" key="4">
    <source>
        <dbReference type="ARBA" id="ARBA00022741"/>
    </source>
</evidence>
<dbReference type="InterPro" id="IPR011992">
    <property type="entry name" value="EF-hand-dom_pair"/>
</dbReference>
<dbReference type="InParanoid" id="A0A6P7NQ50"/>
<dbReference type="PROSITE" id="PS00018">
    <property type="entry name" value="EF_HAND_1"/>
    <property type="match status" value="1"/>
</dbReference>
<dbReference type="CDD" id="cd00154">
    <property type="entry name" value="Rab"/>
    <property type="match status" value="1"/>
</dbReference>
<feature type="domain" description="EF-hand" evidence="10">
    <location>
        <begin position="38"/>
        <end position="73"/>
    </location>
</feature>
<comment type="subcellular location">
    <subcellularLocation>
        <location evidence="1">Cytoplasm</location>
    </subcellularLocation>
</comment>
<gene>
    <name evidence="12" type="primary">rasef</name>
</gene>
<dbReference type="Pfam" id="PF13499">
    <property type="entry name" value="EF-hand_7"/>
    <property type="match status" value="1"/>
</dbReference>
<dbReference type="PRINTS" id="PR00449">
    <property type="entry name" value="RASTRNSFRMNG"/>
</dbReference>
<keyword evidence="2" id="KW-0963">Cytoplasm</keyword>
<dbReference type="SMART" id="SM00176">
    <property type="entry name" value="RAN"/>
    <property type="match status" value="1"/>
</dbReference>
<feature type="compositionally biased region" description="Polar residues" evidence="9">
    <location>
        <begin position="440"/>
        <end position="461"/>
    </location>
</feature>
<organism evidence="11 12">
    <name type="scientific">Betta splendens</name>
    <name type="common">Siamese fighting fish</name>
    <dbReference type="NCBI Taxonomy" id="158456"/>
    <lineage>
        <taxon>Eukaryota</taxon>
        <taxon>Metazoa</taxon>
        <taxon>Chordata</taxon>
        <taxon>Craniata</taxon>
        <taxon>Vertebrata</taxon>
        <taxon>Euteleostomi</taxon>
        <taxon>Actinopterygii</taxon>
        <taxon>Neopterygii</taxon>
        <taxon>Teleostei</taxon>
        <taxon>Neoteleostei</taxon>
        <taxon>Acanthomorphata</taxon>
        <taxon>Anabantaria</taxon>
        <taxon>Anabantiformes</taxon>
        <taxon>Anabantoidei</taxon>
        <taxon>Osphronemidae</taxon>
        <taxon>Betta</taxon>
    </lineage>
</organism>
<dbReference type="OrthoDB" id="9879408at2759"/>
<dbReference type="GeneID" id="114863018"/>
<dbReference type="Gene3D" id="3.40.50.300">
    <property type="entry name" value="P-loop containing nucleotide triphosphate hydrolases"/>
    <property type="match status" value="1"/>
</dbReference>
<dbReference type="Pfam" id="PF00071">
    <property type="entry name" value="Ras"/>
    <property type="match status" value="1"/>
</dbReference>
<reference evidence="12" key="1">
    <citation type="submission" date="2025-08" db="UniProtKB">
        <authorList>
            <consortium name="RefSeq"/>
        </authorList>
    </citation>
    <scope>IDENTIFICATION</scope>
</reference>
<evidence type="ECO:0000256" key="1">
    <source>
        <dbReference type="ARBA" id="ARBA00004496"/>
    </source>
</evidence>
<evidence type="ECO:0000313" key="12">
    <source>
        <dbReference type="RefSeq" id="XP_029019664.1"/>
    </source>
</evidence>
<sequence length="713" mass="79437">MSAEERGRLRSLFHAYDADQSGRIERGEFRAMCGELRVSAAEAERIFEQLDVDRDGTVTVTEFIGGFQAEAAEARGGDASVAWENFERRLGEQVKFIPRHEQAATLYHNISLTEPRLIPQFENVVLNFTKEIKQQNSEMENLALAIKRAQDQASMQLSEMEEEMEQRIQAAERKAREQEEKRAEAALGDLRRNYETEVCELQCRIQRMQMIEDRYNSITVRDESSALKRRIGELTLENQRLKQELLKSQTTVACLQSEMDSLKTELTDQSISSERDVELMKHFSDERDILENQIEVLQSANRKLHDTNDGLRAALEKITRSGGSPGDVKDGSRSKSLCYSSPYALMDRFSQRMDDLSVYSRPSCDSLALAMCDPGLRRRDSSECEVDSLPEVYVDSGLSTLRRSRGGSDSEQEARGHERRTGRNGGDGENSDIEVKPRLNANNATGQVLTSWPVTSQASETQDGESAFGSDSSSVLDWKPSEPVTVGAPSAPAARKALSAIAAQNEDKDSVDLGYMTSEKAYRVVLAGDAAVGKSSFLLRLCKNEFKLNSSATLGVDFQMKTLIVDGEPVLLQLWDTAGQERFRSIAKSYFRRADGVLLLYDVACERSFLNVREWVDVIEDVSQENVPIMLVGNKCDLREDGVNCVPTSYGEKLAMTYSTLFCETSAKDGSNILEAVLHLARLVTKHAALGERSSQALPSLDAPRSKANLPCC</sequence>
<dbReference type="InterPro" id="IPR002048">
    <property type="entry name" value="EF_hand_dom"/>
</dbReference>
<evidence type="ECO:0000256" key="5">
    <source>
        <dbReference type="ARBA" id="ARBA00022837"/>
    </source>
</evidence>
<keyword evidence="5" id="KW-0106">Calcium</keyword>
<dbReference type="GO" id="GO:0005737">
    <property type="term" value="C:cytoplasm"/>
    <property type="evidence" value="ECO:0007669"/>
    <property type="project" value="UniProtKB-SubCell"/>
</dbReference>
<dbReference type="InterPro" id="IPR005225">
    <property type="entry name" value="Small_GTP-bd"/>
</dbReference>
<dbReference type="SMART" id="SM00175">
    <property type="entry name" value="RAB"/>
    <property type="match status" value="1"/>
</dbReference>
<dbReference type="RefSeq" id="XP_029019664.1">
    <property type="nucleotide sequence ID" value="XM_029163831.3"/>
</dbReference>
<keyword evidence="3" id="KW-0479">Metal-binding</keyword>
<dbReference type="Proteomes" id="UP000515150">
    <property type="component" value="Chromosome 9"/>
</dbReference>
<dbReference type="CTD" id="158158"/>
<protein>
    <submittedName>
        <fullName evidence="12">Ras and EF-hand domain-containing protein isoform X2</fullName>
    </submittedName>
</protein>
<dbReference type="PROSITE" id="PS50222">
    <property type="entry name" value="EF_HAND_2"/>
    <property type="match status" value="2"/>
</dbReference>
<dbReference type="AlphaFoldDB" id="A0A6P7NQ50"/>
<evidence type="ECO:0000256" key="6">
    <source>
        <dbReference type="ARBA" id="ARBA00023054"/>
    </source>
</evidence>
<accession>A0A6P7NQ50</accession>
<feature type="coiled-coil region" evidence="8">
    <location>
        <begin position="224"/>
        <end position="307"/>
    </location>
</feature>
<dbReference type="SUPFAM" id="SSF52540">
    <property type="entry name" value="P-loop containing nucleoside triphosphate hydrolases"/>
    <property type="match status" value="1"/>
</dbReference>
<keyword evidence="11" id="KW-1185">Reference proteome</keyword>
<dbReference type="FunFam" id="3.40.50.300:FF:001348">
    <property type="entry name" value="Ras and EF-hand domain-containing protein"/>
    <property type="match status" value="1"/>
</dbReference>
<dbReference type="InterPro" id="IPR027417">
    <property type="entry name" value="P-loop_NTPase"/>
</dbReference>
<feature type="coiled-coil region" evidence="8">
    <location>
        <begin position="132"/>
        <end position="193"/>
    </location>
</feature>
<dbReference type="NCBIfam" id="TIGR00231">
    <property type="entry name" value="small_GTP"/>
    <property type="match status" value="1"/>
</dbReference>
<dbReference type="PANTHER" id="PTHR47977">
    <property type="entry name" value="RAS-RELATED PROTEIN RAB"/>
    <property type="match status" value="1"/>
</dbReference>
<evidence type="ECO:0000256" key="8">
    <source>
        <dbReference type="SAM" id="Coils"/>
    </source>
</evidence>
<dbReference type="InterPro" id="IPR018247">
    <property type="entry name" value="EF_Hand_1_Ca_BS"/>
</dbReference>
<dbReference type="GO" id="GO:0003924">
    <property type="term" value="F:GTPase activity"/>
    <property type="evidence" value="ECO:0007669"/>
    <property type="project" value="InterPro"/>
</dbReference>
<dbReference type="Gene3D" id="1.10.238.10">
    <property type="entry name" value="EF-hand"/>
    <property type="match status" value="1"/>
</dbReference>
<evidence type="ECO:0000313" key="11">
    <source>
        <dbReference type="Proteomes" id="UP000515150"/>
    </source>
</evidence>
<feature type="region of interest" description="Disordered" evidence="9">
    <location>
        <begin position="397"/>
        <end position="490"/>
    </location>
</feature>
<feature type="domain" description="EF-hand" evidence="10">
    <location>
        <begin position="4"/>
        <end position="36"/>
    </location>
</feature>
<dbReference type="SMART" id="SM00174">
    <property type="entry name" value="RHO"/>
    <property type="match status" value="1"/>
</dbReference>
<evidence type="ECO:0000256" key="3">
    <source>
        <dbReference type="ARBA" id="ARBA00022723"/>
    </source>
</evidence>
<evidence type="ECO:0000259" key="10">
    <source>
        <dbReference type="PROSITE" id="PS50222"/>
    </source>
</evidence>
<dbReference type="GO" id="GO:0005525">
    <property type="term" value="F:GTP binding"/>
    <property type="evidence" value="ECO:0007669"/>
    <property type="project" value="UniProtKB-KW"/>
</dbReference>
<dbReference type="PROSITE" id="PS51419">
    <property type="entry name" value="RAB"/>
    <property type="match status" value="1"/>
</dbReference>
<dbReference type="InterPro" id="IPR001806">
    <property type="entry name" value="Small_GTPase"/>
</dbReference>